<evidence type="ECO:0000313" key="2">
    <source>
        <dbReference type="EMBL" id="MDX3019883.1"/>
    </source>
</evidence>
<gene>
    <name evidence="2" type="ORF">PV666_18575</name>
</gene>
<protein>
    <submittedName>
        <fullName evidence="2">DUF6221 family protein</fullName>
    </submittedName>
</protein>
<dbReference type="EMBL" id="JARAWP010000010">
    <property type="protein sequence ID" value="MDX3019883.1"/>
    <property type="molecule type" value="Genomic_DNA"/>
</dbReference>
<keyword evidence="3" id="KW-1185">Reference proteome</keyword>
<accession>A0ABU4LY48</accession>
<dbReference type="InterPro" id="IPR046193">
    <property type="entry name" value="DUF6221"/>
</dbReference>
<evidence type="ECO:0000313" key="3">
    <source>
        <dbReference type="Proteomes" id="UP001272987"/>
    </source>
</evidence>
<dbReference type="Proteomes" id="UP001272987">
    <property type="component" value="Unassembled WGS sequence"/>
</dbReference>
<organism evidence="2 3">
    <name type="scientific">Streptomyces acidiscabies</name>
    <dbReference type="NCBI Taxonomy" id="42234"/>
    <lineage>
        <taxon>Bacteria</taxon>
        <taxon>Bacillati</taxon>
        <taxon>Actinomycetota</taxon>
        <taxon>Actinomycetes</taxon>
        <taxon>Kitasatosporales</taxon>
        <taxon>Streptomycetaceae</taxon>
        <taxon>Streptomyces</taxon>
    </lineage>
</organism>
<sequence>MGDAVDLVEFVRARLDEDEALARAATRQRGRGEWKAETDARGITEVVGRSEPGDDSYPNTPVVLQPDDDETTGFIAAHDPARVLREVDAKRRIIADLEQAEFTLSKAGDRGTAYDVMTGAVNMLRRTVRLLAVPYADHPDYRDEWRP</sequence>
<comment type="caution">
    <text evidence="2">The sequence shown here is derived from an EMBL/GenBank/DDBJ whole genome shotgun (WGS) entry which is preliminary data.</text>
</comment>
<feature type="region of interest" description="Disordered" evidence="1">
    <location>
        <begin position="47"/>
        <end position="71"/>
    </location>
</feature>
<reference evidence="2 3" key="1">
    <citation type="journal article" date="2023" name="Microb. Genom.">
        <title>Mesoterricola silvestris gen. nov., sp. nov., Mesoterricola sediminis sp. nov., Geothrix oryzae sp. nov., Geothrix edaphica sp. nov., Geothrix rubra sp. nov., and Geothrix limicola sp. nov., six novel members of Acidobacteriota isolated from soils.</title>
        <authorList>
            <person name="Weisberg A.J."/>
            <person name="Pearce E."/>
            <person name="Kramer C.G."/>
            <person name="Chang J.H."/>
            <person name="Clarke C.R."/>
        </authorList>
    </citation>
    <scope>NUCLEOTIDE SEQUENCE [LARGE SCALE GENOMIC DNA]</scope>
    <source>
        <strain evidence="2 3">NB05-1H</strain>
    </source>
</reference>
<proteinExistence type="predicted"/>
<dbReference type="Pfam" id="PF19730">
    <property type="entry name" value="DUF6221"/>
    <property type="match status" value="1"/>
</dbReference>
<dbReference type="RefSeq" id="WP_319166475.1">
    <property type="nucleotide sequence ID" value="NZ_JARAWP010000010.1"/>
</dbReference>
<name>A0ABU4LY48_9ACTN</name>
<evidence type="ECO:0000256" key="1">
    <source>
        <dbReference type="SAM" id="MobiDB-lite"/>
    </source>
</evidence>